<accession>A0A645H5Z5</accession>
<evidence type="ECO:0000256" key="1">
    <source>
        <dbReference type="SAM" id="Phobius"/>
    </source>
</evidence>
<keyword evidence="1" id="KW-0472">Membrane</keyword>
<comment type="caution">
    <text evidence="2">The sequence shown here is derived from an EMBL/GenBank/DDBJ whole genome shotgun (WGS) entry which is preliminary data.</text>
</comment>
<name>A0A645H5Z5_9ZZZZ</name>
<sequence>MRDLFLHIINIILINKDYLRFSNLPFFFLTIIFFPLHFSQLFYLKQIINRLINEFFGVNNFFFAVFIQ</sequence>
<feature type="transmembrane region" description="Helical" evidence="1">
    <location>
        <begin position="24"/>
        <end position="44"/>
    </location>
</feature>
<keyword evidence="1" id="KW-0812">Transmembrane</keyword>
<evidence type="ECO:0000313" key="2">
    <source>
        <dbReference type="EMBL" id="MPN34405.1"/>
    </source>
</evidence>
<protein>
    <submittedName>
        <fullName evidence="2">Uncharacterized protein</fullName>
    </submittedName>
</protein>
<dbReference type="EMBL" id="VSSQ01087435">
    <property type="protein sequence ID" value="MPN34405.1"/>
    <property type="molecule type" value="Genomic_DNA"/>
</dbReference>
<organism evidence="2">
    <name type="scientific">bioreactor metagenome</name>
    <dbReference type="NCBI Taxonomy" id="1076179"/>
    <lineage>
        <taxon>unclassified sequences</taxon>
        <taxon>metagenomes</taxon>
        <taxon>ecological metagenomes</taxon>
    </lineage>
</organism>
<keyword evidence="1" id="KW-1133">Transmembrane helix</keyword>
<gene>
    <name evidence="2" type="ORF">SDC9_181898</name>
</gene>
<dbReference type="AlphaFoldDB" id="A0A645H5Z5"/>
<reference evidence="2" key="1">
    <citation type="submission" date="2019-08" db="EMBL/GenBank/DDBJ databases">
        <authorList>
            <person name="Kucharzyk K."/>
            <person name="Murdoch R.W."/>
            <person name="Higgins S."/>
            <person name="Loffler F."/>
        </authorList>
    </citation>
    <scope>NUCLEOTIDE SEQUENCE</scope>
</reference>
<proteinExistence type="predicted"/>